<evidence type="ECO:0000313" key="2">
    <source>
        <dbReference type="EMBL" id="KAF4073488.1"/>
    </source>
</evidence>
<keyword evidence="3" id="KW-1185">Reference proteome</keyword>
<accession>A0A7J5ZW74</accession>
<proteinExistence type="predicted"/>
<name>A0A7J5ZW74_AMEME</name>
<evidence type="ECO:0000313" key="3">
    <source>
        <dbReference type="Proteomes" id="UP000593565"/>
    </source>
</evidence>
<dbReference type="EMBL" id="JAAGNN010000023">
    <property type="protein sequence ID" value="KAF4073488.1"/>
    <property type="molecule type" value="Genomic_DNA"/>
</dbReference>
<dbReference type="AlphaFoldDB" id="A0A7J5ZW74"/>
<organism evidence="2 3">
    <name type="scientific">Ameiurus melas</name>
    <name type="common">Black bullhead</name>
    <name type="synonym">Silurus melas</name>
    <dbReference type="NCBI Taxonomy" id="219545"/>
    <lineage>
        <taxon>Eukaryota</taxon>
        <taxon>Metazoa</taxon>
        <taxon>Chordata</taxon>
        <taxon>Craniata</taxon>
        <taxon>Vertebrata</taxon>
        <taxon>Euteleostomi</taxon>
        <taxon>Actinopterygii</taxon>
        <taxon>Neopterygii</taxon>
        <taxon>Teleostei</taxon>
        <taxon>Ostariophysi</taxon>
        <taxon>Siluriformes</taxon>
        <taxon>Ictaluridae</taxon>
        <taxon>Ameiurus</taxon>
    </lineage>
</organism>
<protein>
    <submittedName>
        <fullName evidence="2">Uncharacterized protein</fullName>
    </submittedName>
</protein>
<feature type="compositionally biased region" description="Basic residues" evidence="1">
    <location>
        <begin position="26"/>
        <end position="36"/>
    </location>
</feature>
<feature type="region of interest" description="Disordered" evidence="1">
    <location>
        <begin position="1"/>
        <end position="44"/>
    </location>
</feature>
<evidence type="ECO:0000256" key="1">
    <source>
        <dbReference type="SAM" id="MobiDB-lite"/>
    </source>
</evidence>
<comment type="caution">
    <text evidence="2">The sequence shown here is derived from an EMBL/GenBank/DDBJ whole genome shotgun (WGS) entry which is preliminary data.</text>
</comment>
<sequence>MNAAKSEPPLRDADETAGSQGEGRRGRGFTRRRHARGAPSRPQFCLNATTGFQVFPRHL</sequence>
<reference evidence="2 3" key="1">
    <citation type="submission" date="2020-02" db="EMBL/GenBank/DDBJ databases">
        <title>A chromosome-scale genome assembly of the black bullhead catfish (Ameiurus melas).</title>
        <authorList>
            <person name="Wen M."/>
            <person name="Zham M."/>
            <person name="Cabau C."/>
            <person name="Klopp C."/>
            <person name="Donnadieu C."/>
            <person name="Roques C."/>
            <person name="Bouchez O."/>
            <person name="Lampietro C."/>
            <person name="Jouanno E."/>
            <person name="Herpin A."/>
            <person name="Louis A."/>
            <person name="Berthelot C."/>
            <person name="Parey E."/>
            <person name="Roest-Crollius H."/>
            <person name="Braasch I."/>
            <person name="Postlethwait J."/>
            <person name="Robinson-Rechavi M."/>
            <person name="Echchiki A."/>
            <person name="Begum T."/>
            <person name="Montfort J."/>
            <person name="Schartl M."/>
            <person name="Bobe J."/>
            <person name="Guiguen Y."/>
        </authorList>
    </citation>
    <scope>NUCLEOTIDE SEQUENCE [LARGE SCALE GENOMIC DNA]</scope>
    <source>
        <strain evidence="2">M_S1</strain>
        <tissue evidence="2">Blood</tissue>
    </source>
</reference>
<gene>
    <name evidence="2" type="ORF">AMELA_G00243790</name>
</gene>
<dbReference type="Proteomes" id="UP000593565">
    <property type="component" value="Unassembled WGS sequence"/>
</dbReference>